<dbReference type="Proteomes" id="UP000256253">
    <property type="component" value="Unassembled WGS sequence"/>
</dbReference>
<sequence>MTIYTVAGGKGGVGKSSVAGELLAGLARAGRKPIGLDLDQQGNFTSWAGVVDETTIYGHTAELLEGEATLQDAATDSPTIPGTSIIVGTHKLSDLTVQDVPDLATGLRDYLRGGTEPWSDVVIDTPPSLAGVTITALVAADIVIAPVSMEREALEQLNRLEEVLRTKVGRRMRPGARIDWVVPTRFRTGGVMAREILEELQQTYGDRLTTPIREDVKVREAYRSPRRPGRPVTIHAPTTRASQDYIEAIGTIIRAGANS</sequence>
<proteinExistence type="predicted"/>
<accession>A0A3D9UII5</accession>
<organism evidence="2 3">
    <name type="scientific">Calidifontibacter indicus</name>
    <dbReference type="NCBI Taxonomy" id="419650"/>
    <lineage>
        <taxon>Bacteria</taxon>
        <taxon>Bacillati</taxon>
        <taxon>Actinomycetota</taxon>
        <taxon>Actinomycetes</taxon>
        <taxon>Micrococcales</taxon>
        <taxon>Dermacoccaceae</taxon>
        <taxon>Calidifontibacter</taxon>
    </lineage>
</organism>
<comment type="caution">
    <text evidence="2">The sequence shown here is derived from an EMBL/GenBank/DDBJ whole genome shotgun (WGS) entry which is preliminary data.</text>
</comment>
<protein>
    <submittedName>
        <fullName evidence="2">Septum site-determining protein MinD</fullName>
    </submittedName>
</protein>
<dbReference type="InterPro" id="IPR025669">
    <property type="entry name" value="AAA_dom"/>
</dbReference>
<dbReference type="PANTHER" id="PTHR13696:SF99">
    <property type="entry name" value="COBYRINIC ACID AC-DIAMIDE SYNTHASE"/>
    <property type="match status" value="1"/>
</dbReference>
<dbReference type="OrthoDB" id="572586at2"/>
<gene>
    <name evidence="2" type="ORF">DFJ65_3417</name>
</gene>
<reference evidence="2 3" key="1">
    <citation type="submission" date="2018-08" db="EMBL/GenBank/DDBJ databases">
        <title>Sequencing the genomes of 1000 actinobacteria strains.</title>
        <authorList>
            <person name="Klenk H.-P."/>
        </authorList>
    </citation>
    <scope>NUCLEOTIDE SEQUENCE [LARGE SCALE GENOMIC DNA]</scope>
    <source>
        <strain evidence="2 3">DSM 22967</strain>
    </source>
</reference>
<dbReference type="InterPro" id="IPR027417">
    <property type="entry name" value="P-loop_NTPase"/>
</dbReference>
<dbReference type="Gene3D" id="3.40.50.300">
    <property type="entry name" value="P-loop containing nucleotide triphosphate hydrolases"/>
    <property type="match status" value="1"/>
</dbReference>
<dbReference type="EMBL" id="QTUA01000002">
    <property type="protein sequence ID" value="REF24631.1"/>
    <property type="molecule type" value="Genomic_DNA"/>
</dbReference>
<name>A0A3D9UII5_9MICO</name>
<dbReference type="RefSeq" id="WP_115924497.1">
    <property type="nucleotide sequence ID" value="NZ_QTUA01000002.1"/>
</dbReference>
<evidence type="ECO:0000313" key="2">
    <source>
        <dbReference type="EMBL" id="REF24631.1"/>
    </source>
</evidence>
<feature type="domain" description="AAA" evidence="1">
    <location>
        <begin position="2"/>
        <end position="164"/>
    </location>
</feature>
<evidence type="ECO:0000259" key="1">
    <source>
        <dbReference type="Pfam" id="PF13614"/>
    </source>
</evidence>
<evidence type="ECO:0000313" key="3">
    <source>
        <dbReference type="Proteomes" id="UP000256253"/>
    </source>
</evidence>
<dbReference type="AlphaFoldDB" id="A0A3D9UII5"/>
<keyword evidence="3" id="KW-1185">Reference proteome</keyword>
<dbReference type="SUPFAM" id="SSF52540">
    <property type="entry name" value="P-loop containing nucleoside triphosphate hydrolases"/>
    <property type="match status" value="1"/>
</dbReference>
<dbReference type="Pfam" id="PF13614">
    <property type="entry name" value="AAA_31"/>
    <property type="match status" value="1"/>
</dbReference>
<dbReference type="InterPro" id="IPR050678">
    <property type="entry name" value="DNA_Partitioning_ATPase"/>
</dbReference>
<dbReference type="PANTHER" id="PTHR13696">
    <property type="entry name" value="P-LOOP CONTAINING NUCLEOSIDE TRIPHOSPHATE HYDROLASE"/>
    <property type="match status" value="1"/>
</dbReference>
<dbReference type="CDD" id="cd02042">
    <property type="entry name" value="ParAB_family"/>
    <property type="match status" value="1"/>
</dbReference>